<accession>A0A653CN80</accession>
<dbReference type="InterPro" id="IPR028184">
    <property type="entry name" value="VGLL4"/>
</dbReference>
<dbReference type="SMART" id="SM00711">
    <property type="entry name" value="TDU"/>
    <property type="match status" value="2"/>
</dbReference>
<feature type="compositionally biased region" description="Polar residues" evidence="1">
    <location>
        <begin position="159"/>
        <end position="168"/>
    </location>
</feature>
<dbReference type="PANTHER" id="PTHR17604:SF7">
    <property type="entry name" value="TONDU-DOMAIN-CONTAINING GROWTH INHIBITOR, ISOFORM A"/>
    <property type="match status" value="1"/>
</dbReference>
<dbReference type="OrthoDB" id="10040691at2759"/>
<dbReference type="PANTHER" id="PTHR17604">
    <property type="entry name" value="TRANSCRIPTION COFACTOR VESTIGIAL-LIKE PROTEIN 4"/>
    <property type="match status" value="1"/>
</dbReference>
<feature type="region of interest" description="Disordered" evidence="1">
    <location>
        <begin position="71"/>
        <end position="168"/>
    </location>
</feature>
<keyword evidence="3" id="KW-1185">Reference proteome</keyword>
<name>A0A653CN80_CALMS</name>
<organism evidence="2 3">
    <name type="scientific">Callosobruchus maculatus</name>
    <name type="common">Southern cowpea weevil</name>
    <name type="synonym">Pulse bruchid</name>
    <dbReference type="NCBI Taxonomy" id="64391"/>
    <lineage>
        <taxon>Eukaryota</taxon>
        <taxon>Metazoa</taxon>
        <taxon>Ecdysozoa</taxon>
        <taxon>Arthropoda</taxon>
        <taxon>Hexapoda</taxon>
        <taxon>Insecta</taxon>
        <taxon>Pterygota</taxon>
        <taxon>Neoptera</taxon>
        <taxon>Endopterygota</taxon>
        <taxon>Coleoptera</taxon>
        <taxon>Polyphaga</taxon>
        <taxon>Cucujiformia</taxon>
        <taxon>Chrysomeloidea</taxon>
        <taxon>Chrysomelidae</taxon>
        <taxon>Bruchinae</taxon>
        <taxon>Bruchini</taxon>
        <taxon>Callosobruchus</taxon>
    </lineage>
</organism>
<sequence>MNRATAYYYFTRNRRSRGYGSCALDIAAFWNYMETEGLRRLLTVSVRVEEMMDKQVLVKTEREGMFWQPWLDTEEPKPSSPCGTPTPPGLLLKQTTKWKRDRRRLPEYSRKSDPKYPVDAGGDPPTSTPSPTPESNGGGLPGDTPLDMSVRHRGLPPSYAQTINSPGYRSNYRPSVIAAQNGGGRDELPQGISMCDPIIEEHFRRSLGSAYHTVFQSTLKETLPAPKSPPKPPTPVTPPSVIELMDSEGLSVDDHFAKALGDTWKKLNRKDPSEIKGGNVVSI</sequence>
<gene>
    <name evidence="2" type="ORF">CALMAC_LOCUS10506</name>
</gene>
<evidence type="ECO:0000313" key="2">
    <source>
        <dbReference type="EMBL" id="VEN49370.1"/>
    </source>
</evidence>
<dbReference type="InterPro" id="IPR006627">
    <property type="entry name" value="TDU_repeat"/>
</dbReference>
<evidence type="ECO:0008006" key="4">
    <source>
        <dbReference type="Google" id="ProtNLM"/>
    </source>
</evidence>
<dbReference type="Pfam" id="PF15245">
    <property type="entry name" value="VGLL4"/>
    <property type="match status" value="1"/>
</dbReference>
<evidence type="ECO:0000313" key="3">
    <source>
        <dbReference type="Proteomes" id="UP000410492"/>
    </source>
</evidence>
<proteinExistence type="predicted"/>
<reference evidence="2 3" key="1">
    <citation type="submission" date="2019-01" db="EMBL/GenBank/DDBJ databases">
        <authorList>
            <person name="Sayadi A."/>
        </authorList>
    </citation>
    <scope>NUCLEOTIDE SEQUENCE [LARGE SCALE GENOMIC DNA]</scope>
</reference>
<evidence type="ECO:0000256" key="1">
    <source>
        <dbReference type="SAM" id="MobiDB-lite"/>
    </source>
</evidence>
<dbReference type="AlphaFoldDB" id="A0A653CN80"/>
<protein>
    <recommendedName>
        <fullName evidence="4">Transcription cofactor vestigial-like protein 4</fullName>
    </recommendedName>
</protein>
<dbReference type="EMBL" id="CAACVG010008330">
    <property type="protein sequence ID" value="VEN49370.1"/>
    <property type="molecule type" value="Genomic_DNA"/>
</dbReference>
<dbReference type="GO" id="GO:0001223">
    <property type="term" value="F:transcription coactivator binding"/>
    <property type="evidence" value="ECO:0007669"/>
    <property type="project" value="TreeGrafter"/>
</dbReference>
<dbReference type="GO" id="GO:0045892">
    <property type="term" value="P:negative regulation of DNA-templated transcription"/>
    <property type="evidence" value="ECO:0007669"/>
    <property type="project" value="TreeGrafter"/>
</dbReference>
<dbReference type="Proteomes" id="UP000410492">
    <property type="component" value="Unassembled WGS sequence"/>
</dbReference>
<feature type="compositionally biased region" description="Basic and acidic residues" evidence="1">
    <location>
        <begin position="104"/>
        <end position="116"/>
    </location>
</feature>